<dbReference type="AlphaFoldDB" id="A0A5C8HT94"/>
<evidence type="ECO:0000313" key="2">
    <source>
        <dbReference type="EMBL" id="TXK06529.1"/>
    </source>
</evidence>
<protein>
    <submittedName>
        <fullName evidence="2">Uncharacterized protein</fullName>
    </submittedName>
</protein>
<proteinExistence type="predicted"/>
<dbReference type="PROSITE" id="PS51257">
    <property type="entry name" value="PROKAR_LIPOPROTEIN"/>
    <property type="match status" value="1"/>
</dbReference>
<accession>A0A5C8HT94</accession>
<feature type="signal peptide" evidence="1">
    <location>
        <begin position="1"/>
        <end position="25"/>
    </location>
</feature>
<keyword evidence="3" id="KW-1185">Reference proteome</keyword>
<dbReference type="EMBL" id="VRSW01000001">
    <property type="protein sequence ID" value="TXK06529.1"/>
    <property type="molecule type" value="Genomic_DNA"/>
</dbReference>
<name>A0A5C8HT94_9MICO</name>
<organism evidence="2 3">
    <name type="scientific">Microbacterium mitrae</name>
    <dbReference type="NCBI Taxonomy" id="664640"/>
    <lineage>
        <taxon>Bacteria</taxon>
        <taxon>Bacillati</taxon>
        <taxon>Actinomycetota</taxon>
        <taxon>Actinomycetes</taxon>
        <taxon>Micrococcales</taxon>
        <taxon>Microbacteriaceae</taxon>
        <taxon>Microbacterium</taxon>
    </lineage>
</organism>
<feature type="chain" id="PRO_5039059229" evidence="1">
    <location>
        <begin position="26"/>
        <end position="177"/>
    </location>
</feature>
<dbReference type="Proteomes" id="UP000321196">
    <property type="component" value="Unassembled WGS sequence"/>
</dbReference>
<dbReference type="OrthoDB" id="5067475at2"/>
<sequence>MKRRVSGILTLAATAALLTGCATTAATDAKETSAPKETVAIATSSFDAPVAFTESFGTDDLSMQVWSAVVADETVIGTLGEPEAGNVWVSTTTATKSTSTDLVDTDVAPVLRSTSDETVAYEAVSPRENEIPLATANQSYSFQWAFQVPEDKAVAEDLVICLNDAEGAELGCSAIIK</sequence>
<evidence type="ECO:0000256" key="1">
    <source>
        <dbReference type="SAM" id="SignalP"/>
    </source>
</evidence>
<gene>
    <name evidence="2" type="ORF">FVP60_06175</name>
</gene>
<comment type="caution">
    <text evidence="2">The sequence shown here is derived from an EMBL/GenBank/DDBJ whole genome shotgun (WGS) entry which is preliminary data.</text>
</comment>
<dbReference type="RefSeq" id="WP_147825334.1">
    <property type="nucleotide sequence ID" value="NZ_BAAARG010000001.1"/>
</dbReference>
<keyword evidence="1" id="KW-0732">Signal</keyword>
<evidence type="ECO:0000313" key="3">
    <source>
        <dbReference type="Proteomes" id="UP000321196"/>
    </source>
</evidence>
<reference evidence="2 3" key="1">
    <citation type="submission" date="2019-08" db="EMBL/GenBank/DDBJ databases">
        <authorList>
            <person name="Dong K."/>
        </authorList>
    </citation>
    <scope>NUCLEOTIDE SEQUENCE [LARGE SCALE GENOMIC DNA]</scope>
    <source>
        <strain evidence="2 3">M4-8</strain>
    </source>
</reference>